<keyword evidence="3" id="KW-1185">Reference proteome</keyword>
<keyword evidence="1" id="KW-1133">Transmembrane helix</keyword>
<accession>A0A319DE45</accession>
<gene>
    <name evidence="2" type="ORF">BO71DRAFT_428949</name>
</gene>
<evidence type="ECO:0000313" key="2">
    <source>
        <dbReference type="EMBL" id="PYH95561.1"/>
    </source>
</evidence>
<keyword evidence="1" id="KW-0472">Membrane</keyword>
<feature type="transmembrane region" description="Helical" evidence="1">
    <location>
        <begin position="37"/>
        <end position="58"/>
    </location>
</feature>
<evidence type="ECO:0000313" key="3">
    <source>
        <dbReference type="Proteomes" id="UP000247810"/>
    </source>
</evidence>
<sequence>MDDGGNSARDLGPRTNVISQPGYIIKIKLVDQRDYKLLLGCIAITGLVTHGSMLTVQLHSIHTPSPLSQEQ</sequence>
<name>A0A319DE45_9EURO</name>
<evidence type="ECO:0000256" key="1">
    <source>
        <dbReference type="SAM" id="Phobius"/>
    </source>
</evidence>
<protein>
    <submittedName>
        <fullName evidence="2">Uncharacterized protein</fullName>
    </submittedName>
</protein>
<dbReference type="AlphaFoldDB" id="A0A319DE45"/>
<proteinExistence type="predicted"/>
<dbReference type="EMBL" id="KZ825851">
    <property type="protein sequence ID" value="PYH95561.1"/>
    <property type="molecule type" value="Genomic_DNA"/>
</dbReference>
<reference evidence="2 3" key="1">
    <citation type="submission" date="2018-02" db="EMBL/GenBank/DDBJ databases">
        <title>The genomes of Aspergillus section Nigri reveals drivers in fungal speciation.</title>
        <authorList>
            <consortium name="DOE Joint Genome Institute"/>
            <person name="Vesth T.C."/>
            <person name="Nybo J."/>
            <person name="Theobald S."/>
            <person name="Brandl J."/>
            <person name="Frisvad J.C."/>
            <person name="Nielsen K.F."/>
            <person name="Lyhne E.K."/>
            <person name="Kogle M.E."/>
            <person name="Kuo A."/>
            <person name="Riley R."/>
            <person name="Clum A."/>
            <person name="Nolan M."/>
            <person name="Lipzen A."/>
            <person name="Salamov A."/>
            <person name="Henrissat B."/>
            <person name="Wiebenga A."/>
            <person name="De vries R.P."/>
            <person name="Grigoriev I.V."/>
            <person name="Mortensen U.H."/>
            <person name="Andersen M.R."/>
            <person name="Baker S.E."/>
        </authorList>
    </citation>
    <scope>NUCLEOTIDE SEQUENCE [LARGE SCALE GENOMIC DNA]</scope>
    <source>
        <strain evidence="2 3">CBS 707.79</strain>
    </source>
</reference>
<dbReference type="VEuPathDB" id="FungiDB:BO71DRAFT_428949"/>
<organism evidence="2 3">
    <name type="scientific">Aspergillus ellipticus CBS 707.79</name>
    <dbReference type="NCBI Taxonomy" id="1448320"/>
    <lineage>
        <taxon>Eukaryota</taxon>
        <taxon>Fungi</taxon>
        <taxon>Dikarya</taxon>
        <taxon>Ascomycota</taxon>
        <taxon>Pezizomycotina</taxon>
        <taxon>Eurotiomycetes</taxon>
        <taxon>Eurotiomycetidae</taxon>
        <taxon>Eurotiales</taxon>
        <taxon>Aspergillaceae</taxon>
        <taxon>Aspergillus</taxon>
        <taxon>Aspergillus subgen. Circumdati</taxon>
    </lineage>
</organism>
<keyword evidence="1" id="KW-0812">Transmembrane</keyword>
<dbReference type="Proteomes" id="UP000247810">
    <property type="component" value="Unassembled WGS sequence"/>
</dbReference>